<dbReference type="Proteomes" id="UP001497600">
    <property type="component" value="Chromosome A"/>
</dbReference>
<name>A0ABP0E5P0_9ASCO</name>
<evidence type="ECO:0008006" key="4">
    <source>
        <dbReference type="Google" id="ProtNLM"/>
    </source>
</evidence>
<dbReference type="CDD" id="cd22903">
    <property type="entry name" value="NI9M"/>
    <property type="match status" value="1"/>
</dbReference>
<accession>A0ABP0E5P0</accession>
<dbReference type="PANTHER" id="PTHR38488:SF1">
    <property type="entry name" value="OXIDOREDUCTASE 9.5 KDA SUBUNIT, PUTATIVE (AFU_ORTHOLOGUE AFUA_5G08980)-RELATED"/>
    <property type="match status" value="1"/>
</dbReference>
<keyword evidence="1" id="KW-1133">Transmembrane helix</keyword>
<dbReference type="InterPro" id="IPR039961">
    <property type="entry name" value="Nuo9.5"/>
</dbReference>
<evidence type="ECO:0000313" key="2">
    <source>
        <dbReference type="EMBL" id="CAK7892401.1"/>
    </source>
</evidence>
<reference evidence="2 3" key="1">
    <citation type="submission" date="2024-01" db="EMBL/GenBank/DDBJ databases">
        <authorList>
            <consortium name="Genoscope - CEA"/>
            <person name="William W."/>
        </authorList>
    </citation>
    <scope>NUCLEOTIDE SEQUENCE [LARGE SCALE GENOMIC DNA]</scope>
    <source>
        <strain evidence="2 3">29B2s-10</strain>
    </source>
</reference>
<sequence>MSSEKVWGDYPVYFKEPLRWLRYHAHTKPHFVASIGLGLSAPLLVIFAAPLRRKYLYADHEPIPSVYPLPTRARDSSLTGYDDE</sequence>
<keyword evidence="1" id="KW-0472">Membrane</keyword>
<feature type="transmembrane region" description="Helical" evidence="1">
    <location>
        <begin position="31"/>
        <end position="51"/>
    </location>
</feature>
<keyword evidence="3" id="KW-1185">Reference proteome</keyword>
<evidence type="ECO:0000256" key="1">
    <source>
        <dbReference type="SAM" id="Phobius"/>
    </source>
</evidence>
<dbReference type="EMBL" id="OZ004253">
    <property type="protein sequence ID" value="CAK7892401.1"/>
    <property type="molecule type" value="Genomic_DNA"/>
</dbReference>
<proteinExistence type="predicted"/>
<protein>
    <recommendedName>
        <fullName evidence="4">NADH-ubiquinone oxidoreductase 9.5 kDa subunit</fullName>
    </recommendedName>
</protein>
<dbReference type="PANTHER" id="PTHR38488">
    <property type="entry name" value="OXIDOREDUCTASE 9.5 KDA SUBUNIT, PUTATIVE (AFU_ORTHOLOGUE AFUA_5G08980)-RELATED"/>
    <property type="match status" value="1"/>
</dbReference>
<gene>
    <name evidence="2" type="ORF">CAAN4_A02740</name>
</gene>
<organism evidence="2 3">
    <name type="scientific">[Candida] anglica</name>
    <dbReference type="NCBI Taxonomy" id="148631"/>
    <lineage>
        <taxon>Eukaryota</taxon>
        <taxon>Fungi</taxon>
        <taxon>Dikarya</taxon>
        <taxon>Ascomycota</taxon>
        <taxon>Saccharomycotina</taxon>
        <taxon>Pichiomycetes</taxon>
        <taxon>Debaryomycetaceae</taxon>
        <taxon>Kurtzmaniella</taxon>
    </lineage>
</organism>
<keyword evidence="1" id="KW-0812">Transmembrane</keyword>
<evidence type="ECO:0000313" key="3">
    <source>
        <dbReference type="Proteomes" id="UP001497600"/>
    </source>
</evidence>